<dbReference type="InterPro" id="IPR021384">
    <property type="entry name" value="Mediator_Med21"/>
</dbReference>
<accession>A0AAW1MXR7</accession>
<keyword evidence="3 6" id="KW-0010">Activator</keyword>
<comment type="subcellular location">
    <subcellularLocation>
        <location evidence="1 6">Nucleus</location>
    </subcellularLocation>
</comment>
<reference evidence="7 8" key="1">
    <citation type="journal article" date="2024" name="BMC Genomics">
        <title>De novo assembly and annotation of Popillia japonica's genome with initial clues to its potential as an invasive pest.</title>
        <authorList>
            <person name="Cucini C."/>
            <person name="Boschi S."/>
            <person name="Funari R."/>
            <person name="Cardaioli E."/>
            <person name="Iannotti N."/>
            <person name="Marturano G."/>
            <person name="Paoli F."/>
            <person name="Bruttini M."/>
            <person name="Carapelli A."/>
            <person name="Frati F."/>
            <person name="Nardi F."/>
        </authorList>
    </citation>
    <scope>NUCLEOTIDE SEQUENCE [LARGE SCALE GENOMIC DNA]</scope>
    <source>
        <strain evidence="7">DMR45628</strain>
    </source>
</reference>
<dbReference type="GO" id="GO:0016592">
    <property type="term" value="C:mediator complex"/>
    <property type="evidence" value="ECO:0007669"/>
    <property type="project" value="UniProtKB-UniRule"/>
</dbReference>
<dbReference type="Pfam" id="PF11221">
    <property type="entry name" value="Med21"/>
    <property type="match status" value="1"/>
</dbReference>
<evidence type="ECO:0000256" key="6">
    <source>
        <dbReference type="RuleBase" id="RU366036"/>
    </source>
</evidence>
<keyword evidence="4 6" id="KW-0804">Transcription</keyword>
<name>A0AAW1MXR7_POPJA</name>
<dbReference type="GO" id="GO:0006357">
    <property type="term" value="P:regulation of transcription by RNA polymerase II"/>
    <property type="evidence" value="ECO:0007669"/>
    <property type="project" value="TreeGrafter"/>
</dbReference>
<dbReference type="SUPFAM" id="SSF140718">
    <property type="entry name" value="Mediator hinge subcomplex-like"/>
    <property type="match status" value="1"/>
</dbReference>
<evidence type="ECO:0000256" key="1">
    <source>
        <dbReference type="ARBA" id="ARBA00004123"/>
    </source>
</evidence>
<evidence type="ECO:0000256" key="5">
    <source>
        <dbReference type="ARBA" id="ARBA00023242"/>
    </source>
</evidence>
<comment type="similarity">
    <text evidence="6">Belongs to the Mediator complex subunit 21 family.</text>
</comment>
<dbReference type="PANTHER" id="PTHR13381">
    <property type="entry name" value="RNA POLYMERASE II HOLOENZYME COMPONENT SRB7"/>
    <property type="match status" value="1"/>
</dbReference>
<dbReference type="PANTHER" id="PTHR13381:SF0">
    <property type="entry name" value="MEDIATOR OF RNA POLYMERASE II TRANSCRIPTION SUBUNIT 21"/>
    <property type="match status" value="1"/>
</dbReference>
<evidence type="ECO:0000256" key="4">
    <source>
        <dbReference type="ARBA" id="ARBA00023163"/>
    </source>
</evidence>
<keyword evidence="5 6" id="KW-0539">Nucleus</keyword>
<dbReference type="AlphaFoldDB" id="A0AAW1MXR7"/>
<protein>
    <recommendedName>
        <fullName evidence="6">Mediator of RNA polymerase II transcription subunit 21</fullName>
    </recommendedName>
</protein>
<dbReference type="GO" id="GO:0003712">
    <property type="term" value="F:transcription coregulator activity"/>
    <property type="evidence" value="ECO:0007669"/>
    <property type="project" value="TreeGrafter"/>
</dbReference>
<keyword evidence="2 6" id="KW-0805">Transcription regulation</keyword>
<gene>
    <name evidence="7" type="ORF">QE152_g5171</name>
</gene>
<dbReference type="Gene3D" id="6.10.280.10">
    <property type="entry name" value="Mediator complex, subunit Med21"/>
    <property type="match status" value="1"/>
</dbReference>
<dbReference type="Proteomes" id="UP001458880">
    <property type="component" value="Unassembled WGS sequence"/>
</dbReference>
<evidence type="ECO:0000256" key="3">
    <source>
        <dbReference type="ARBA" id="ARBA00023159"/>
    </source>
</evidence>
<comment type="caution">
    <text evidence="7">The sequence shown here is derived from an EMBL/GenBank/DDBJ whole genome shotgun (WGS) entry which is preliminary data.</text>
</comment>
<evidence type="ECO:0000256" key="2">
    <source>
        <dbReference type="ARBA" id="ARBA00023015"/>
    </source>
</evidence>
<dbReference type="InterPro" id="IPR037212">
    <property type="entry name" value="Med7/Med21-like"/>
</dbReference>
<evidence type="ECO:0000313" key="8">
    <source>
        <dbReference type="Proteomes" id="UP001458880"/>
    </source>
</evidence>
<dbReference type="EMBL" id="JASPKY010000029">
    <property type="protein sequence ID" value="KAK9751228.1"/>
    <property type="molecule type" value="Genomic_DNA"/>
</dbReference>
<proteinExistence type="inferred from homology"/>
<sequence>MADRLTQLQECINQQADNFCNSIGILQQYAAPSKFSSFDRSGSQTPQQQPQEDYVQLFTTLIARCSKDIDTLIESLPSEENSTELQSLRILENDNQEAARKLEAIVCRGQELLEQIQGALSDIAQAQLEMQHPMKAINNNE</sequence>
<comment type="function">
    <text evidence="6">Component of the Mediator complex, a coactivator involved in the regulated transcription of nearly all RNA polymerase II-dependent genes. Mediator functions as a bridge to convey information from gene-specific regulatory proteins to the basal RNA polymerase II transcription machinery. Mediator is recruited to promoters by direct interactions with regulatory proteins and serves as a scaffold for the assembly of a functional preinitiation complex with RNA polymerase II and the general transcription factors.</text>
</comment>
<keyword evidence="8" id="KW-1185">Reference proteome</keyword>
<comment type="subunit">
    <text evidence="6">Component of the Mediator complex.</text>
</comment>
<evidence type="ECO:0000313" key="7">
    <source>
        <dbReference type="EMBL" id="KAK9751228.1"/>
    </source>
</evidence>
<organism evidence="7 8">
    <name type="scientific">Popillia japonica</name>
    <name type="common">Japanese beetle</name>
    <dbReference type="NCBI Taxonomy" id="7064"/>
    <lineage>
        <taxon>Eukaryota</taxon>
        <taxon>Metazoa</taxon>
        <taxon>Ecdysozoa</taxon>
        <taxon>Arthropoda</taxon>
        <taxon>Hexapoda</taxon>
        <taxon>Insecta</taxon>
        <taxon>Pterygota</taxon>
        <taxon>Neoptera</taxon>
        <taxon>Endopterygota</taxon>
        <taxon>Coleoptera</taxon>
        <taxon>Polyphaga</taxon>
        <taxon>Scarabaeiformia</taxon>
        <taxon>Scarabaeidae</taxon>
        <taxon>Rutelinae</taxon>
        <taxon>Popillia</taxon>
    </lineage>
</organism>